<sequence length="76" mass="7901">MGVLVPSALIATVTGPPAAPVRRAATTVVTAGIVAPPAGERTGRATTAPRVRRDRGCRRTSRARNWLPTSVGRSRA</sequence>
<reference evidence="2 3" key="1">
    <citation type="submission" date="2020-08" db="EMBL/GenBank/DDBJ databases">
        <title>The Agave Microbiome: Exploring the role of microbial communities in plant adaptations to desert environments.</title>
        <authorList>
            <person name="Partida-Martinez L.P."/>
        </authorList>
    </citation>
    <scope>NUCLEOTIDE SEQUENCE [LARGE SCALE GENOMIC DNA]</scope>
    <source>
        <strain evidence="2 3">AS2.23</strain>
    </source>
</reference>
<reference evidence="2 3" key="2">
    <citation type="submission" date="2020-08" db="EMBL/GenBank/DDBJ databases">
        <authorList>
            <person name="Partida-Martinez L."/>
            <person name="Huntemann M."/>
            <person name="Clum A."/>
            <person name="Wang J."/>
            <person name="Palaniappan K."/>
            <person name="Ritter S."/>
            <person name="Chen I.-M."/>
            <person name="Stamatis D."/>
            <person name="Reddy T."/>
            <person name="O'Malley R."/>
            <person name="Daum C."/>
            <person name="Shapiro N."/>
            <person name="Ivanova N."/>
            <person name="Kyrpides N."/>
            <person name="Woyke T."/>
        </authorList>
    </citation>
    <scope>NUCLEOTIDE SEQUENCE [LARGE SCALE GENOMIC DNA]</scope>
    <source>
        <strain evidence="2 3">AS2.23</strain>
    </source>
</reference>
<feature type="compositionally biased region" description="Basic residues" evidence="1">
    <location>
        <begin position="50"/>
        <end position="62"/>
    </location>
</feature>
<feature type="region of interest" description="Disordered" evidence="1">
    <location>
        <begin position="37"/>
        <end position="76"/>
    </location>
</feature>
<comment type="caution">
    <text evidence="2">The sequence shown here is derived from an EMBL/GenBank/DDBJ whole genome shotgun (WGS) entry which is preliminary data.</text>
</comment>
<gene>
    <name evidence="2" type="ORF">FHR75_002953</name>
</gene>
<dbReference type="EMBL" id="JACHVY010000002">
    <property type="protein sequence ID" value="MBB2902138.1"/>
    <property type="molecule type" value="Genomic_DNA"/>
</dbReference>
<name>A0A7W4TND8_KINRA</name>
<dbReference type="AlphaFoldDB" id="A0A7W4TND8"/>
<evidence type="ECO:0000313" key="3">
    <source>
        <dbReference type="Proteomes" id="UP000533269"/>
    </source>
</evidence>
<dbReference type="Proteomes" id="UP000533269">
    <property type="component" value="Unassembled WGS sequence"/>
</dbReference>
<proteinExistence type="predicted"/>
<feature type="compositionally biased region" description="Polar residues" evidence="1">
    <location>
        <begin position="67"/>
        <end position="76"/>
    </location>
</feature>
<accession>A0A7W4TND8</accession>
<protein>
    <submittedName>
        <fullName evidence="2">Uncharacterized protein</fullName>
    </submittedName>
</protein>
<evidence type="ECO:0000313" key="2">
    <source>
        <dbReference type="EMBL" id="MBB2902138.1"/>
    </source>
</evidence>
<organism evidence="2 3">
    <name type="scientific">Kineococcus radiotolerans</name>
    <dbReference type="NCBI Taxonomy" id="131568"/>
    <lineage>
        <taxon>Bacteria</taxon>
        <taxon>Bacillati</taxon>
        <taxon>Actinomycetota</taxon>
        <taxon>Actinomycetes</taxon>
        <taxon>Kineosporiales</taxon>
        <taxon>Kineosporiaceae</taxon>
        <taxon>Kineococcus</taxon>
    </lineage>
</organism>
<evidence type="ECO:0000256" key="1">
    <source>
        <dbReference type="SAM" id="MobiDB-lite"/>
    </source>
</evidence>